<keyword evidence="5" id="KW-1185">Reference proteome</keyword>
<accession>A0ABN6XA81</accession>
<dbReference type="InterPro" id="IPR047589">
    <property type="entry name" value="DUF11_rpt"/>
</dbReference>
<feature type="domain" description="DUF11" evidence="3">
    <location>
        <begin position="444"/>
        <end position="567"/>
    </location>
</feature>
<evidence type="ECO:0000313" key="4">
    <source>
        <dbReference type="EMBL" id="BDZ41118.1"/>
    </source>
</evidence>
<dbReference type="Pfam" id="PF01345">
    <property type="entry name" value="DUF11"/>
    <property type="match status" value="6"/>
</dbReference>
<evidence type="ECO:0000313" key="5">
    <source>
        <dbReference type="Proteomes" id="UP001321475"/>
    </source>
</evidence>
<feature type="domain" description="DUF11" evidence="3">
    <location>
        <begin position="57"/>
        <end position="180"/>
    </location>
</feature>
<protein>
    <recommendedName>
        <fullName evidence="3">DUF11 domain-containing protein</fullName>
    </recommendedName>
</protein>
<feature type="domain" description="DUF11" evidence="3">
    <location>
        <begin position="318"/>
        <end position="435"/>
    </location>
</feature>
<dbReference type="InterPro" id="IPR051172">
    <property type="entry name" value="Chlamydia_OmcB"/>
</dbReference>
<organism evidence="4 5">
    <name type="scientific">Paraoerskovia sediminicola</name>
    <dbReference type="NCBI Taxonomy" id="1138587"/>
    <lineage>
        <taxon>Bacteria</taxon>
        <taxon>Bacillati</taxon>
        <taxon>Actinomycetota</taxon>
        <taxon>Actinomycetes</taxon>
        <taxon>Micrococcales</taxon>
        <taxon>Cellulomonadaceae</taxon>
        <taxon>Paraoerskovia</taxon>
    </lineage>
</organism>
<keyword evidence="2" id="KW-0812">Transmembrane</keyword>
<keyword evidence="2" id="KW-0472">Membrane</keyword>
<dbReference type="EMBL" id="AP027729">
    <property type="protein sequence ID" value="BDZ41118.1"/>
    <property type="molecule type" value="Genomic_DNA"/>
</dbReference>
<proteinExistence type="predicted"/>
<evidence type="ECO:0000256" key="2">
    <source>
        <dbReference type="SAM" id="Phobius"/>
    </source>
</evidence>
<dbReference type="InterPro" id="IPR001434">
    <property type="entry name" value="OmcB-like_DUF11"/>
</dbReference>
<dbReference type="RefSeq" id="WP_286218360.1">
    <property type="nucleotide sequence ID" value="NZ_AP027729.1"/>
</dbReference>
<keyword evidence="2" id="KW-1133">Transmembrane helix</keyword>
<evidence type="ECO:0000259" key="3">
    <source>
        <dbReference type="Pfam" id="PF01345"/>
    </source>
</evidence>
<feature type="transmembrane region" description="Helical" evidence="2">
    <location>
        <begin position="853"/>
        <end position="875"/>
    </location>
</feature>
<feature type="domain" description="DUF11" evidence="3">
    <location>
        <begin position="190"/>
        <end position="310"/>
    </location>
</feature>
<sequence>MVGDFATVDITVAVPASITQDQVDLIVNEARVTTTTTDPDLTNNVATDESVFDTSADLVLDKSHDPDATFTAGETVEWTLDVSNDGPSDSQGPITVSDPLPAGVVSATADGGPEWTCSVSSDTPPVVSCVRATVLAAGADAPSITVVATIAPDAGPATLTNIASVRGTTNDPDLTNNDDRDDVLIVDQVDLGIVKTTTGDDPATAGGTTQFTIQVTNAGPSTADAVTVRDALPTGLVATAAAGTGWSCPIITPTVICTLDAPLDPGDAAELVVDVDVLAGVPDGTTLTNTAFVETSTTETGTLPNSDDADVDVVALADLAITKTHAADDVIIGEAFDFTVEVSNAGPSTATDVTMDDPLPAGLVPTAATGSGWTCAIAGQDVTCDLDDPLLPGADAAPITITAMVEVAAYPQVENVATVATTTPETALDDNTATDVVDVPELVDLEITKSHTGDLVVGGQVTYTVTVRNDGPTPDPGPVEILDSLPPGLEYVDVTSSSGSIDPSTDCAVSGAELVCTDTDGLAVGEEDVLLVTANVLPGAYPQVTNTAIVSTPTDQTDTTNDEATDTATVPALVNLVMGKSHEGDLAVGEEGTYTLTVTNEGPTPDPGPISVTDTLPDALAPISATSDGSDCTISGQTVTCLRTSALGIGDSFEVSVAVDVLPGAYPEVTNTAELSTPSAQTTTDDDVATDVAPVTPKVQLAIDKTLTDQGDLPDGTVDRQATWSIEVTNEGPNETVEPVVVTDDLPDGLELVDASGTGWACGDQAGDQGDAVECTYSGTLAVGAAAPPITVVTAITADPDVEVVNVATATGGGPGGEPVTAQDTVTAPPDPAPAPDADGSGSGSLPMTGSQALALVPWALALVLLGGVVVVGGLRARRRA</sequence>
<name>A0ABN6XA81_9CELL</name>
<dbReference type="PANTHER" id="PTHR34819">
    <property type="entry name" value="LARGE CYSTEINE-RICH PERIPLASMIC PROTEIN OMCB"/>
    <property type="match status" value="1"/>
</dbReference>
<dbReference type="Proteomes" id="UP001321475">
    <property type="component" value="Chromosome"/>
</dbReference>
<dbReference type="PANTHER" id="PTHR34819:SF3">
    <property type="entry name" value="CELL SURFACE PROTEIN"/>
    <property type="match status" value="1"/>
</dbReference>
<feature type="domain" description="DUF11" evidence="3">
    <location>
        <begin position="584"/>
        <end position="690"/>
    </location>
</feature>
<dbReference type="NCBIfam" id="TIGR01451">
    <property type="entry name" value="B_ant_repeat"/>
    <property type="match status" value="6"/>
</dbReference>
<reference evidence="5" key="1">
    <citation type="journal article" date="2019" name="Int. J. Syst. Evol. Microbiol.">
        <title>The Global Catalogue of Microorganisms (GCM) 10K type strain sequencing project: providing services to taxonomists for standard genome sequencing and annotation.</title>
        <authorList>
            <consortium name="The Broad Institute Genomics Platform"/>
            <consortium name="The Broad Institute Genome Sequencing Center for Infectious Disease"/>
            <person name="Wu L."/>
            <person name="Ma J."/>
        </authorList>
    </citation>
    <scope>NUCLEOTIDE SEQUENCE [LARGE SCALE GENOMIC DNA]</scope>
    <source>
        <strain evidence="5">NBRC 108565</strain>
    </source>
</reference>
<gene>
    <name evidence="4" type="ORF">GCM10025865_04170</name>
</gene>
<evidence type="ECO:0000256" key="1">
    <source>
        <dbReference type="SAM" id="MobiDB-lite"/>
    </source>
</evidence>
<feature type="region of interest" description="Disordered" evidence="1">
    <location>
        <begin position="810"/>
        <end position="846"/>
    </location>
</feature>
<feature type="domain" description="DUF11" evidence="3">
    <location>
        <begin position="702"/>
        <end position="826"/>
    </location>
</feature>